<dbReference type="SUPFAM" id="SSF54001">
    <property type="entry name" value="Cysteine proteinases"/>
    <property type="match status" value="1"/>
</dbReference>
<dbReference type="Proteomes" id="UP000305888">
    <property type="component" value="Chromosome"/>
</dbReference>
<sequence length="298" mass="32280">MLYDLRMTITYEYEAPVAGGRHMVRVLPLNIPGLQRLIAGSVTVNPAPAEREESTDFYGNTTSSISFREAHDTLVIGMQARVQVEARDSGWDLSGAPAGLAAELAAITSLGPDSPHHFLSSSPRVVLDRTIAAYARETLVPGTSVIETVRQLTRRIHTDFTYDPEATKVDTTPRQAFDQKRGVCQDFTHVMISALRSLGIPAAYVSGYLRTEPPAGQERLEGADAMHAWVRAWCGDAAGWIGFDPTNDMLTGTDHITVGHGRDYADVAPVIGVLRTFGGHKTTQAVDVIPVKNVMPAA</sequence>
<evidence type="ECO:0000259" key="1">
    <source>
        <dbReference type="SMART" id="SM00460"/>
    </source>
</evidence>
<dbReference type="InterPro" id="IPR013589">
    <property type="entry name" value="Bac_transglu_N"/>
</dbReference>
<dbReference type="RefSeq" id="WP_138578183.1">
    <property type="nucleotide sequence ID" value="NZ_CP040818.1"/>
</dbReference>
<reference evidence="2 3" key="1">
    <citation type="submission" date="2019-06" db="EMBL/GenBank/DDBJ databases">
        <title>Genome sequence of Rhodobacteraceae bacterium D4M1.</title>
        <authorList>
            <person name="Cao J."/>
        </authorList>
    </citation>
    <scope>NUCLEOTIDE SEQUENCE [LARGE SCALE GENOMIC DNA]</scope>
    <source>
        <strain evidence="2 3">D4M1</strain>
    </source>
</reference>
<dbReference type="PANTHER" id="PTHR33490">
    <property type="entry name" value="BLR5614 PROTEIN-RELATED"/>
    <property type="match status" value="1"/>
</dbReference>
<dbReference type="KEGG" id="ppru:FDP22_14615"/>
<dbReference type="EMBL" id="CP040818">
    <property type="protein sequence ID" value="QDL92908.1"/>
    <property type="molecule type" value="Genomic_DNA"/>
</dbReference>
<dbReference type="SMART" id="SM00460">
    <property type="entry name" value="TGc"/>
    <property type="match status" value="1"/>
</dbReference>
<dbReference type="OrthoDB" id="9804023at2"/>
<dbReference type="InterPro" id="IPR038765">
    <property type="entry name" value="Papain-like_cys_pep_sf"/>
</dbReference>
<dbReference type="Pfam" id="PF01841">
    <property type="entry name" value="Transglut_core"/>
    <property type="match status" value="1"/>
</dbReference>
<feature type="domain" description="Transglutaminase-like" evidence="1">
    <location>
        <begin position="176"/>
        <end position="247"/>
    </location>
</feature>
<protein>
    <submittedName>
        <fullName evidence="2">Transglutaminase family protein</fullName>
    </submittedName>
</protein>
<dbReference type="InterPro" id="IPR002931">
    <property type="entry name" value="Transglutaminase-like"/>
</dbReference>
<gene>
    <name evidence="2" type="ORF">FDP22_14615</name>
</gene>
<dbReference type="PANTHER" id="PTHR33490:SF7">
    <property type="entry name" value="BLR2979 PROTEIN"/>
    <property type="match status" value="1"/>
</dbReference>
<name>A0A5B8FIB3_9RHOB</name>
<accession>A0A5B8FIB3</accession>
<dbReference type="Gene3D" id="3.10.620.30">
    <property type="match status" value="1"/>
</dbReference>
<keyword evidence="3" id="KW-1185">Reference proteome</keyword>
<dbReference type="AlphaFoldDB" id="A0A5B8FIB3"/>
<evidence type="ECO:0000313" key="3">
    <source>
        <dbReference type="Proteomes" id="UP000305888"/>
    </source>
</evidence>
<dbReference type="Pfam" id="PF08379">
    <property type="entry name" value="Bact_transglu_N"/>
    <property type="match status" value="1"/>
</dbReference>
<organism evidence="2 3">
    <name type="scientific">Paroceanicella profunda</name>
    <dbReference type="NCBI Taxonomy" id="2579971"/>
    <lineage>
        <taxon>Bacteria</taxon>
        <taxon>Pseudomonadati</taxon>
        <taxon>Pseudomonadota</taxon>
        <taxon>Alphaproteobacteria</taxon>
        <taxon>Rhodobacterales</taxon>
        <taxon>Paracoccaceae</taxon>
        <taxon>Paroceanicella</taxon>
    </lineage>
</organism>
<proteinExistence type="predicted"/>
<evidence type="ECO:0000313" key="2">
    <source>
        <dbReference type="EMBL" id="QDL92908.1"/>
    </source>
</evidence>